<evidence type="ECO:0000313" key="2">
    <source>
        <dbReference type="Proteomes" id="UP000602076"/>
    </source>
</evidence>
<dbReference type="Proteomes" id="UP000602076">
    <property type="component" value="Unassembled WGS sequence"/>
</dbReference>
<dbReference type="RefSeq" id="WP_190999264.1">
    <property type="nucleotide sequence ID" value="NZ_JACXSI010000043.1"/>
</dbReference>
<comment type="caution">
    <text evidence="1">The sequence shown here is derived from an EMBL/GenBank/DDBJ whole genome shotgun (WGS) entry which is preliminary data.</text>
</comment>
<sequence>MSNSLVKSQLEEVSEFLGTTVKDLEEYLNVTTKDSLLHEQNANEDYYKSLLSNLRRLVVYCEEGYEACNIVLNNEVFHKIAAEKTLYKIFHQCIEEFFSPKNDSWYEDSRSAYTGKNSIKFHQEVAPSLSDLIKRLESGFQSVREDLEYYETDYRTKMINPSNYKI</sequence>
<proteinExistence type="predicted"/>
<dbReference type="Pfam" id="PF13047">
    <property type="entry name" value="DUF3907"/>
    <property type="match status" value="1"/>
</dbReference>
<dbReference type="InterPro" id="IPR025013">
    <property type="entry name" value="DUF3907"/>
</dbReference>
<dbReference type="EMBL" id="JACXSI010000043">
    <property type="protein sequence ID" value="MBD3109728.1"/>
    <property type="molecule type" value="Genomic_DNA"/>
</dbReference>
<protein>
    <submittedName>
        <fullName evidence="1">YpuI family protein</fullName>
    </submittedName>
</protein>
<accession>A0A927CXV6</accession>
<reference evidence="1" key="1">
    <citation type="submission" date="2020-09" db="EMBL/GenBank/DDBJ databases">
        <title>Bacillus faecalis sp. nov., a moderately halophilic bacterium isolated from cow faeces.</title>
        <authorList>
            <person name="Jiang L."/>
            <person name="Lee J."/>
        </authorList>
    </citation>
    <scope>NUCLEOTIDE SEQUENCE</scope>
    <source>
        <strain evidence="1">AGMB 02131</strain>
    </source>
</reference>
<keyword evidence="2" id="KW-1185">Reference proteome</keyword>
<name>A0A927CXV6_9BACI</name>
<gene>
    <name evidence="1" type="ORF">IEO70_15420</name>
</gene>
<dbReference type="AlphaFoldDB" id="A0A927CXV6"/>
<organism evidence="1 2">
    <name type="scientific">Peribacillus faecalis</name>
    <dbReference type="NCBI Taxonomy" id="2772559"/>
    <lineage>
        <taxon>Bacteria</taxon>
        <taxon>Bacillati</taxon>
        <taxon>Bacillota</taxon>
        <taxon>Bacilli</taxon>
        <taxon>Bacillales</taxon>
        <taxon>Bacillaceae</taxon>
        <taxon>Peribacillus</taxon>
    </lineage>
</organism>
<evidence type="ECO:0000313" key="1">
    <source>
        <dbReference type="EMBL" id="MBD3109728.1"/>
    </source>
</evidence>